<proteinExistence type="predicted"/>
<keyword evidence="2" id="KW-0964">Secreted</keyword>
<reference evidence="9" key="1">
    <citation type="submission" date="2025-08" db="UniProtKB">
        <authorList>
            <consortium name="Ensembl"/>
        </authorList>
    </citation>
    <scope>IDENTIFICATION</scope>
</reference>
<evidence type="ECO:0000256" key="2">
    <source>
        <dbReference type="ARBA" id="ARBA00022525"/>
    </source>
</evidence>
<dbReference type="CDD" id="cd00198">
    <property type="entry name" value="vWFA"/>
    <property type="match status" value="1"/>
</dbReference>
<dbReference type="GeneTree" id="ENSGT00390000011517"/>
<evidence type="ECO:0000259" key="7">
    <source>
        <dbReference type="Pfam" id="PF25106"/>
    </source>
</evidence>
<dbReference type="Pfam" id="PF23560">
    <property type="entry name" value="GBD_Hemicentin"/>
    <property type="match status" value="1"/>
</dbReference>
<evidence type="ECO:0000256" key="3">
    <source>
        <dbReference type="ARBA" id="ARBA00022729"/>
    </source>
</evidence>
<dbReference type="InterPro" id="IPR057615">
    <property type="entry name" value="Ig_VWA7"/>
</dbReference>
<dbReference type="InterPro" id="IPR036465">
    <property type="entry name" value="vWFA_dom_sf"/>
</dbReference>
<protein>
    <submittedName>
        <fullName evidence="9">Uncharacterized protein</fullName>
    </submittedName>
</protein>
<dbReference type="Pfam" id="PF25106">
    <property type="entry name" value="VWA_4"/>
    <property type="match status" value="1"/>
</dbReference>
<dbReference type="GO" id="GO:0005576">
    <property type="term" value="C:extracellular region"/>
    <property type="evidence" value="ECO:0007669"/>
    <property type="project" value="UniProtKB-SubCell"/>
</dbReference>
<dbReference type="PANTHER" id="PTHR14905">
    <property type="entry name" value="NG37"/>
    <property type="match status" value="1"/>
</dbReference>
<dbReference type="STRING" id="8153.ENSHBUP00000028303"/>
<dbReference type="InterPro" id="IPR056861">
    <property type="entry name" value="HMCN1-like_VWA"/>
</dbReference>
<evidence type="ECO:0000313" key="9">
    <source>
        <dbReference type="Ensembl" id="ENSHBUP00000028303.1"/>
    </source>
</evidence>
<dbReference type="Pfam" id="PF23619">
    <property type="entry name" value="Ig_VWA7"/>
    <property type="match status" value="1"/>
</dbReference>
<dbReference type="InterPro" id="IPR056475">
    <property type="entry name" value="GBD_Hemicentin/VWA7"/>
</dbReference>
<evidence type="ECO:0000313" key="10">
    <source>
        <dbReference type="Proteomes" id="UP000264840"/>
    </source>
</evidence>
<comment type="subcellular location">
    <subcellularLocation>
        <location evidence="1">Secreted</location>
    </subcellularLocation>
</comment>
<name>A0A3Q2WP71_HAPBU</name>
<evidence type="ECO:0000256" key="4">
    <source>
        <dbReference type="ARBA" id="ARBA00023180"/>
    </source>
</evidence>
<evidence type="ECO:0000259" key="6">
    <source>
        <dbReference type="Pfam" id="PF23619"/>
    </source>
</evidence>
<evidence type="ECO:0000259" key="5">
    <source>
        <dbReference type="Pfam" id="PF23560"/>
    </source>
</evidence>
<accession>A0A3Q2WP71</accession>
<dbReference type="SUPFAM" id="SSF53300">
    <property type="entry name" value="vWA-like"/>
    <property type="match status" value="1"/>
</dbReference>
<reference evidence="9" key="2">
    <citation type="submission" date="2025-09" db="UniProtKB">
        <authorList>
            <consortium name="Ensembl"/>
        </authorList>
    </citation>
    <scope>IDENTIFICATION</scope>
</reference>
<sequence length="690" mass="73705">MSAVKASVKSENFVAAREVLGQICHIIQDFYSHSNWVELGKTTPYSALIRPDQPLQNLAGPSTPTCNSCTGDACTENILPEVLKQGLLTSGYFSTFSSSKPAGKCSHGGLLDKTRKRDPVGGINKDSFTSDHGTLHKKAANLAVDATMELLEDIRLAAGDRNFLRLMGLSQSYALCFVIDTTGSMADDIDAAKQVAFNIIDSNAGTLQEPSQYILVPFNDPEFGPVIKTTDKNYFKEEIKKLTASGGGDEPEMSMSGLQLALTSAPPSSKIYVFTDASAKDSHLKSTNIALIERTKTEVSFLLTSFFFSRRRRSIDGQDFSLRAVRLSNVQLYRDLAQASGGQAIEVRKSDLSLATTVIKDSSAGAVVTVFQVVMDPGRPDNFNFTVDSSVSNVIIYITGVSSLTFTLTSSAGVSQESSQTIGSLASLTTVGNLRTIRLNAGNQTGFWQIHINSNSPYSIKVTGQSSVNFIYNLVELQKEGGIRPKEGRAATGGNVTLLVTVTGSDTVTVTKLTLFDSSGPKELIGSIQSLENSNFLVTFTEVPVGDYVVRLQGEDTSTTSRSTSDTFQRQASTRITTASLSVAAQADSINIEPGTSITIPFTVSSDVTGTFTVQVSNDRSFDFTSPGNLNIGPSDGGKANGTISLSFPASTKSGTDVTLTIQAQNAAATDINYAVLRFSVAAKVKEKRL</sequence>
<dbReference type="Pfam" id="PF25107">
    <property type="entry name" value="VWA7_N"/>
    <property type="match status" value="1"/>
</dbReference>
<feature type="domain" description="VWA7 Ig-like" evidence="6">
    <location>
        <begin position="589"/>
        <end position="683"/>
    </location>
</feature>
<evidence type="ECO:0000259" key="8">
    <source>
        <dbReference type="Pfam" id="PF25107"/>
    </source>
</evidence>
<dbReference type="InterPro" id="IPR052577">
    <property type="entry name" value="VWA7"/>
</dbReference>
<dbReference type="AlphaFoldDB" id="A0A3Q2WP71"/>
<dbReference type="Gene3D" id="3.40.50.410">
    <property type="entry name" value="von Willebrand factor, type A domain"/>
    <property type="match status" value="1"/>
</dbReference>
<keyword evidence="4" id="KW-0325">Glycoprotein</keyword>
<keyword evidence="3" id="KW-0732">Signal</keyword>
<feature type="domain" description="VWA7 N-terminal" evidence="8">
    <location>
        <begin position="2"/>
        <end position="164"/>
    </location>
</feature>
<feature type="domain" description="Hemicentin/VWA7 galactose-binding" evidence="5">
    <location>
        <begin position="368"/>
        <end position="467"/>
    </location>
</feature>
<dbReference type="OMA" id="MYFSNAK"/>
<organism evidence="9 10">
    <name type="scientific">Haplochromis burtoni</name>
    <name type="common">Burton's mouthbrooder</name>
    <name type="synonym">Chromis burtoni</name>
    <dbReference type="NCBI Taxonomy" id="8153"/>
    <lineage>
        <taxon>Eukaryota</taxon>
        <taxon>Metazoa</taxon>
        <taxon>Chordata</taxon>
        <taxon>Craniata</taxon>
        <taxon>Vertebrata</taxon>
        <taxon>Euteleostomi</taxon>
        <taxon>Actinopterygii</taxon>
        <taxon>Neopterygii</taxon>
        <taxon>Teleostei</taxon>
        <taxon>Neoteleostei</taxon>
        <taxon>Acanthomorphata</taxon>
        <taxon>Ovalentaria</taxon>
        <taxon>Cichlomorphae</taxon>
        <taxon>Cichliformes</taxon>
        <taxon>Cichlidae</taxon>
        <taxon>African cichlids</taxon>
        <taxon>Pseudocrenilabrinae</taxon>
        <taxon>Haplochromini</taxon>
        <taxon>Haplochromis</taxon>
    </lineage>
</organism>
<dbReference type="Ensembl" id="ENSHBUT00000017323.1">
    <property type="protein sequence ID" value="ENSHBUP00000028303.1"/>
    <property type="gene ID" value="ENSHBUG00000011985.1"/>
</dbReference>
<feature type="domain" description="Hemicentin-1-like von Willebrand factor A" evidence="7">
    <location>
        <begin position="174"/>
        <end position="349"/>
    </location>
</feature>
<dbReference type="Proteomes" id="UP000264840">
    <property type="component" value="Unplaced"/>
</dbReference>
<dbReference type="PANTHER" id="PTHR14905:SF18">
    <property type="entry name" value="VON WILLEBRAND FACTOR A DOMAIN-CONTAINING 10, TANDEM DUPLICATE 1-RELATED"/>
    <property type="match status" value="1"/>
</dbReference>
<dbReference type="InterPro" id="IPR056862">
    <property type="entry name" value="VWA7_N"/>
</dbReference>
<keyword evidence="10" id="KW-1185">Reference proteome</keyword>
<evidence type="ECO:0000256" key="1">
    <source>
        <dbReference type="ARBA" id="ARBA00004613"/>
    </source>
</evidence>